<dbReference type="AlphaFoldDB" id="A0A9P0G2K4"/>
<reference evidence="1" key="1">
    <citation type="submission" date="2021-12" db="EMBL/GenBank/DDBJ databases">
        <authorList>
            <person name="King R."/>
        </authorList>
    </citation>
    <scope>NUCLEOTIDE SEQUENCE</scope>
</reference>
<protein>
    <submittedName>
        <fullName evidence="1">Uncharacterized protein</fullName>
    </submittedName>
</protein>
<keyword evidence="2" id="KW-1185">Reference proteome</keyword>
<dbReference type="OrthoDB" id="7444416at2759"/>
<sequence length="250" mass="28850">MYPSKMKEPNSAAITSGSGLTHEEICESATILDEGLRLCPLCASEVRLFFINFNEKILMCENTECEYPFGHENVVYVKEDDESQNDEVVSIKSRTVRGTPHDTLSIVSTSAWSEIDNINRVYEAEEQLDQRPEIKEYYLHKRTSRITGDDENQKKLFQNVQEINKLNKELNDSKQEMFVQPQLKNEKWIKNLMSMQKYSGMSLLKPNEMKLVKKTESEIGSGELKIDINMGKDECDMSSVKIEIFNIKEQ</sequence>
<proteinExistence type="predicted"/>
<accession>A0A9P0G2K4</accession>
<evidence type="ECO:0000313" key="1">
    <source>
        <dbReference type="EMBL" id="CAH0752335.1"/>
    </source>
</evidence>
<name>A0A9P0G2K4_9NEOP</name>
<evidence type="ECO:0000313" key="2">
    <source>
        <dbReference type="Proteomes" id="UP001153714"/>
    </source>
</evidence>
<dbReference type="EMBL" id="OU893349">
    <property type="protein sequence ID" value="CAH0752335.1"/>
    <property type="molecule type" value="Genomic_DNA"/>
</dbReference>
<reference evidence="1" key="2">
    <citation type="submission" date="2022-10" db="EMBL/GenBank/DDBJ databases">
        <authorList>
            <consortium name="ENA_rothamsted_submissions"/>
            <consortium name="culmorum"/>
            <person name="King R."/>
        </authorList>
    </citation>
    <scope>NUCLEOTIDE SEQUENCE</scope>
</reference>
<organism evidence="1 2">
    <name type="scientific">Diatraea saccharalis</name>
    <name type="common">sugarcane borer</name>
    <dbReference type="NCBI Taxonomy" id="40085"/>
    <lineage>
        <taxon>Eukaryota</taxon>
        <taxon>Metazoa</taxon>
        <taxon>Ecdysozoa</taxon>
        <taxon>Arthropoda</taxon>
        <taxon>Hexapoda</taxon>
        <taxon>Insecta</taxon>
        <taxon>Pterygota</taxon>
        <taxon>Neoptera</taxon>
        <taxon>Endopterygota</taxon>
        <taxon>Lepidoptera</taxon>
        <taxon>Glossata</taxon>
        <taxon>Ditrysia</taxon>
        <taxon>Pyraloidea</taxon>
        <taxon>Crambidae</taxon>
        <taxon>Crambinae</taxon>
        <taxon>Diatraea</taxon>
    </lineage>
</organism>
<dbReference type="Proteomes" id="UP001153714">
    <property type="component" value="Chromosome 18"/>
</dbReference>
<gene>
    <name evidence="1" type="ORF">DIATSA_LOCUS5451</name>
</gene>